<keyword evidence="1" id="KW-1133">Transmembrane helix</keyword>
<proteinExistence type="predicted"/>
<gene>
    <name evidence="2" type="ORF">V6N11_034698</name>
</gene>
<organism evidence="2 3">
    <name type="scientific">Hibiscus sabdariffa</name>
    <name type="common">roselle</name>
    <dbReference type="NCBI Taxonomy" id="183260"/>
    <lineage>
        <taxon>Eukaryota</taxon>
        <taxon>Viridiplantae</taxon>
        <taxon>Streptophyta</taxon>
        <taxon>Embryophyta</taxon>
        <taxon>Tracheophyta</taxon>
        <taxon>Spermatophyta</taxon>
        <taxon>Magnoliopsida</taxon>
        <taxon>eudicotyledons</taxon>
        <taxon>Gunneridae</taxon>
        <taxon>Pentapetalae</taxon>
        <taxon>rosids</taxon>
        <taxon>malvids</taxon>
        <taxon>Malvales</taxon>
        <taxon>Malvaceae</taxon>
        <taxon>Malvoideae</taxon>
        <taxon>Hibiscus</taxon>
    </lineage>
</organism>
<evidence type="ECO:0000313" key="3">
    <source>
        <dbReference type="Proteomes" id="UP001396334"/>
    </source>
</evidence>
<dbReference type="Proteomes" id="UP001396334">
    <property type="component" value="Unassembled WGS sequence"/>
</dbReference>
<keyword evidence="1" id="KW-0472">Membrane</keyword>
<protein>
    <submittedName>
        <fullName evidence="2">Uncharacterized protein</fullName>
    </submittedName>
</protein>
<sequence length="73" mass="7783">MSSDALIPDNTIEQGTHLISCMEATATAIATALEVVRTRRQFHIADFALVCCAVLDGLLFLGSVNVSESLMLS</sequence>
<comment type="caution">
    <text evidence="2">The sequence shown here is derived from an EMBL/GenBank/DDBJ whole genome shotgun (WGS) entry which is preliminary data.</text>
</comment>
<keyword evidence="3" id="KW-1185">Reference proteome</keyword>
<evidence type="ECO:0000256" key="1">
    <source>
        <dbReference type="SAM" id="Phobius"/>
    </source>
</evidence>
<accession>A0ABR2NDT2</accession>
<name>A0ABR2NDT2_9ROSI</name>
<keyword evidence="1" id="KW-0812">Transmembrane</keyword>
<reference evidence="2 3" key="1">
    <citation type="journal article" date="2024" name="G3 (Bethesda)">
        <title>Genome assembly of Hibiscus sabdariffa L. provides insights into metabolisms of medicinal natural products.</title>
        <authorList>
            <person name="Kim T."/>
        </authorList>
    </citation>
    <scope>NUCLEOTIDE SEQUENCE [LARGE SCALE GENOMIC DNA]</scope>
    <source>
        <strain evidence="2">TK-2024</strain>
        <tissue evidence="2">Old leaves</tissue>
    </source>
</reference>
<evidence type="ECO:0000313" key="2">
    <source>
        <dbReference type="EMBL" id="KAK8974334.1"/>
    </source>
</evidence>
<dbReference type="EMBL" id="JBBPBN010000171">
    <property type="protein sequence ID" value="KAK8974334.1"/>
    <property type="molecule type" value="Genomic_DNA"/>
</dbReference>
<feature type="transmembrane region" description="Helical" evidence="1">
    <location>
        <begin position="47"/>
        <end position="66"/>
    </location>
</feature>